<feature type="domain" description="Peptidase M3A/M3B catalytic" evidence="8">
    <location>
        <begin position="220"/>
        <end position="470"/>
    </location>
</feature>
<sequence length="473" mass="53574">MTATKSVQTPPQPLLVFTNINKTIAAHAKELIEPHGVFLDNLVKEVTPETATFQNVAEALEYNTPRFELSFLKYVSPDAEVRNAVTQAEQAIEAHTNQSMMRDDVFRLLDAVYQKRASLKLDEEAISLLERQHLQYQLQGIALAPGAQRDQLQQIQDETGNLIGNFIRNTLQENGGIWFSKSELDGVSEDALKTFQVGTDENEGKLRANFKMPHVTVILGNCHDSETRKRMYIGNQNKCNSNSDIPKRIALLRHQKAQLLGFETHAAEQLSQKMAKTPMNVHVFLTKLQERYTPSAKQESEKLKSLKEADLTARGAPDDGRFYLWDNQYYTRALKEAEYNIDYVEFSQFFALDRTVARMLGIYEDLMGFRFQRLNTSDLEMLSPTGKAEDVIWHDDNMVYSVWDENETGGGFIGYLYMDLHPRPGKFTNAAQMGIRTGCTFSDGARQYPATALVCNFSPPTPEKPSLLKHIAS</sequence>
<dbReference type="Gene3D" id="3.40.390.10">
    <property type="entry name" value="Collagenase (Catalytic Domain)"/>
    <property type="match status" value="1"/>
</dbReference>
<evidence type="ECO:0000256" key="6">
    <source>
        <dbReference type="ARBA" id="ARBA00023049"/>
    </source>
</evidence>
<dbReference type="InterPro" id="IPR024077">
    <property type="entry name" value="Neurolysin/TOP_dom2"/>
</dbReference>
<dbReference type="PANTHER" id="PTHR11804:SF84">
    <property type="entry name" value="SACCHAROLYSIN"/>
    <property type="match status" value="1"/>
</dbReference>
<name>A0A0A1TFU8_9HYPO</name>
<evidence type="ECO:0000256" key="1">
    <source>
        <dbReference type="ARBA" id="ARBA00006040"/>
    </source>
</evidence>
<evidence type="ECO:0000256" key="3">
    <source>
        <dbReference type="ARBA" id="ARBA00022723"/>
    </source>
</evidence>
<dbReference type="GO" id="GO:0004222">
    <property type="term" value="F:metalloendopeptidase activity"/>
    <property type="evidence" value="ECO:0007669"/>
    <property type="project" value="InterPro"/>
</dbReference>
<dbReference type="GO" id="GO:0046872">
    <property type="term" value="F:metal ion binding"/>
    <property type="evidence" value="ECO:0007669"/>
    <property type="project" value="UniProtKB-UniRule"/>
</dbReference>
<keyword evidence="5 7" id="KW-0862">Zinc</keyword>
<evidence type="ECO:0000313" key="9">
    <source>
        <dbReference type="EMBL" id="CEJ93644.1"/>
    </source>
</evidence>
<dbReference type="Proteomes" id="UP000039046">
    <property type="component" value="Unassembled WGS sequence"/>
</dbReference>
<dbReference type="InterPro" id="IPR024080">
    <property type="entry name" value="Neurolysin/TOP_N"/>
</dbReference>
<evidence type="ECO:0000256" key="2">
    <source>
        <dbReference type="ARBA" id="ARBA00022670"/>
    </source>
</evidence>
<dbReference type="SUPFAM" id="SSF55486">
    <property type="entry name" value="Metalloproteases ('zincins'), catalytic domain"/>
    <property type="match status" value="1"/>
</dbReference>
<gene>
    <name evidence="9" type="ORF">VHEMI09220</name>
</gene>
<dbReference type="STRING" id="1531966.A0A0A1TFU8"/>
<dbReference type="Gene3D" id="1.20.1050.40">
    <property type="entry name" value="Endopeptidase. Chain P, domain 1"/>
    <property type="match status" value="1"/>
</dbReference>
<dbReference type="EMBL" id="CDHN01000005">
    <property type="protein sequence ID" value="CEJ93644.1"/>
    <property type="molecule type" value="Genomic_DNA"/>
</dbReference>
<keyword evidence="4 7" id="KW-0378">Hydrolase</keyword>
<dbReference type="Gene3D" id="1.10.1370.10">
    <property type="entry name" value="Neurolysin, domain 3"/>
    <property type="match status" value="1"/>
</dbReference>
<dbReference type="InterPro" id="IPR001567">
    <property type="entry name" value="Pept_M3A_M3B_dom"/>
</dbReference>
<evidence type="ECO:0000259" key="8">
    <source>
        <dbReference type="Pfam" id="PF01432"/>
    </source>
</evidence>
<evidence type="ECO:0000256" key="7">
    <source>
        <dbReference type="RuleBase" id="RU003435"/>
    </source>
</evidence>
<keyword evidence="2 7" id="KW-0645">Protease</keyword>
<dbReference type="Pfam" id="PF01432">
    <property type="entry name" value="Peptidase_M3"/>
    <property type="match status" value="1"/>
</dbReference>
<dbReference type="HOGENOM" id="CLU_001805_1_2_1"/>
<organism evidence="9 10">
    <name type="scientific">[Torrubiella] hemipterigena</name>
    <dbReference type="NCBI Taxonomy" id="1531966"/>
    <lineage>
        <taxon>Eukaryota</taxon>
        <taxon>Fungi</taxon>
        <taxon>Dikarya</taxon>
        <taxon>Ascomycota</taxon>
        <taxon>Pezizomycotina</taxon>
        <taxon>Sordariomycetes</taxon>
        <taxon>Hypocreomycetidae</taxon>
        <taxon>Hypocreales</taxon>
        <taxon>Clavicipitaceae</taxon>
        <taxon>Clavicipitaceae incertae sedis</taxon>
        <taxon>'Torrubiella' clade</taxon>
    </lineage>
</organism>
<dbReference type="InterPro" id="IPR024079">
    <property type="entry name" value="MetalloPept_cat_dom_sf"/>
</dbReference>
<keyword evidence="3 7" id="KW-0479">Metal-binding</keyword>
<comment type="similarity">
    <text evidence="1 7">Belongs to the peptidase M3 family.</text>
</comment>
<protein>
    <recommendedName>
        <fullName evidence="8">Peptidase M3A/M3B catalytic domain-containing protein</fullName>
    </recommendedName>
</protein>
<dbReference type="AlphaFoldDB" id="A0A0A1TFU8"/>
<reference evidence="9 10" key="1">
    <citation type="journal article" date="2015" name="Genome Announc.">
        <title>Draft Genome Sequence and Gene Annotation of the Entomopathogenic Fungus Verticillium hemipterigenum.</title>
        <authorList>
            <person name="Horn F."/>
            <person name="Habel A."/>
            <person name="Scharf D.H."/>
            <person name="Dworschak J."/>
            <person name="Brakhage A.A."/>
            <person name="Guthke R."/>
            <person name="Hertweck C."/>
            <person name="Linde J."/>
        </authorList>
    </citation>
    <scope>NUCLEOTIDE SEQUENCE [LARGE SCALE GENOMIC DNA]</scope>
</reference>
<evidence type="ECO:0000256" key="5">
    <source>
        <dbReference type="ARBA" id="ARBA00022833"/>
    </source>
</evidence>
<dbReference type="InterPro" id="IPR045090">
    <property type="entry name" value="Pept_M3A_M3B"/>
</dbReference>
<dbReference type="GO" id="GO:0006508">
    <property type="term" value="P:proteolysis"/>
    <property type="evidence" value="ECO:0007669"/>
    <property type="project" value="UniProtKB-KW"/>
</dbReference>
<evidence type="ECO:0000256" key="4">
    <source>
        <dbReference type="ARBA" id="ARBA00022801"/>
    </source>
</evidence>
<keyword evidence="10" id="KW-1185">Reference proteome</keyword>
<keyword evidence="6 7" id="KW-0482">Metalloprotease</keyword>
<dbReference type="OrthoDB" id="534666at2759"/>
<evidence type="ECO:0000313" key="10">
    <source>
        <dbReference type="Proteomes" id="UP000039046"/>
    </source>
</evidence>
<dbReference type="GO" id="GO:0006518">
    <property type="term" value="P:peptide metabolic process"/>
    <property type="evidence" value="ECO:0007669"/>
    <property type="project" value="TreeGrafter"/>
</dbReference>
<accession>A0A0A1TFU8</accession>
<comment type="cofactor">
    <cofactor evidence="7">
        <name>Zn(2+)</name>
        <dbReference type="ChEBI" id="CHEBI:29105"/>
    </cofactor>
    <text evidence="7">Binds 1 zinc ion.</text>
</comment>
<dbReference type="GO" id="GO:0005758">
    <property type="term" value="C:mitochondrial intermembrane space"/>
    <property type="evidence" value="ECO:0007669"/>
    <property type="project" value="TreeGrafter"/>
</dbReference>
<proteinExistence type="inferred from homology"/>
<dbReference type="PANTHER" id="PTHR11804">
    <property type="entry name" value="PROTEASE M3 THIMET OLIGOPEPTIDASE-RELATED"/>
    <property type="match status" value="1"/>
</dbReference>